<evidence type="ECO:0000259" key="3">
    <source>
        <dbReference type="Pfam" id="PF16344"/>
    </source>
</evidence>
<dbReference type="Pfam" id="PF04773">
    <property type="entry name" value="FecR"/>
    <property type="match status" value="1"/>
</dbReference>
<comment type="caution">
    <text evidence="4">The sequence shown here is derived from an EMBL/GenBank/DDBJ whole genome shotgun (WGS) entry which is preliminary data.</text>
</comment>
<dbReference type="Pfam" id="PF16344">
    <property type="entry name" value="FecR_C"/>
    <property type="match status" value="1"/>
</dbReference>
<dbReference type="InterPro" id="IPR006860">
    <property type="entry name" value="FecR"/>
</dbReference>
<dbReference type="Proteomes" id="UP000721861">
    <property type="component" value="Unassembled WGS sequence"/>
</dbReference>
<keyword evidence="1" id="KW-0812">Transmembrane</keyword>
<evidence type="ECO:0000259" key="2">
    <source>
        <dbReference type="Pfam" id="PF04773"/>
    </source>
</evidence>
<dbReference type="PANTHER" id="PTHR30273">
    <property type="entry name" value="PERIPLASMIC SIGNAL SENSOR AND SIGMA FACTOR ACTIVATOR FECR-RELATED"/>
    <property type="match status" value="1"/>
</dbReference>
<evidence type="ECO:0000313" key="5">
    <source>
        <dbReference type="Proteomes" id="UP000721861"/>
    </source>
</evidence>
<name>A0ABS5KDC1_9BACT</name>
<gene>
    <name evidence="4" type="ORF">KEM09_13865</name>
</gene>
<dbReference type="PIRSF" id="PIRSF018266">
    <property type="entry name" value="FecR"/>
    <property type="match status" value="1"/>
</dbReference>
<keyword evidence="1" id="KW-1133">Transmembrane helix</keyword>
<dbReference type="Gene3D" id="3.55.50.30">
    <property type="match status" value="1"/>
</dbReference>
<dbReference type="Gene3D" id="2.60.120.1440">
    <property type="match status" value="1"/>
</dbReference>
<reference evidence="4 5" key="1">
    <citation type="journal article" date="2014" name="Int. J. Syst. Evol. Microbiol.">
        <title>Carboxylicivirga gen. nov. in the family Marinilabiliaceae with two novel species, Carboxylicivirga mesophila sp. nov. and Carboxylicivirga taeanensis sp. nov., and reclassification of Cytophaga fermentans as Saccharicrinis fermentans gen. nov., comb. nov.</title>
        <authorList>
            <person name="Yang S.H."/>
            <person name="Seo H.S."/>
            <person name="Woo J.H."/>
            <person name="Oh H.M."/>
            <person name="Jang H."/>
            <person name="Lee J.H."/>
            <person name="Kim S.J."/>
            <person name="Kwon K.K."/>
        </authorList>
    </citation>
    <scope>NUCLEOTIDE SEQUENCE [LARGE SCALE GENOMIC DNA]</scope>
    <source>
        <strain evidence="4 5">JCM 18290</strain>
    </source>
</reference>
<feature type="domain" description="Protein FecR C-terminal" evidence="3">
    <location>
        <begin position="262"/>
        <end position="328"/>
    </location>
</feature>
<feature type="domain" description="FecR protein" evidence="2">
    <location>
        <begin position="132"/>
        <end position="214"/>
    </location>
</feature>
<sequence>MQNEPTHITTDLLTRFLLGEVSHTEQLQVIEWLEDNPANQAEFDQLEATWLKSGELNPAPLPVDVPNAWNTLEKRIDEHDQNKNIRRFLNPAIYAAASIALIILLFNIFKQEADVHEPFIVNNQTTTSKTDTLPDGSIVTLNQGSQLSYLSQAEDMHRHMELQGEAFFEVVCDSLRPFIVKAGMGGIRVLGTRFNVKVTNSSNVTVDVESGLVELFYPVAASGDTLRLELKAGERGILSHAQQNLRSTTSTPSSLFWKDRTLLFQNKPLQEVFNVLEQSYAVHINCNDNNINLTNLTATFKAKEVHEVLDVIAATFDIAYEQQGQTYRIFKAQK</sequence>
<protein>
    <submittedName>
        <fullName evidence="4">FecR domain-containing protein</fullName>
    </submittedName>
</protein>
<dbReference type="InterPro" id="IPR012373">
    <property type="entry name" value="Ferrdict_sens_TM"/>
</dbReference>
<dbReference type="PANTHER" id="PTHR30273:SF2">
    <property type="entry name" value="PROTEIN FECR"/>
    <property type="match status" value="1"/>
</dbReference>
<proteinExistence type="predicted"/>
<keyword evidence="5" id="KW-1185">Reference proteome</keyword>
<dbReference type="RefSeq" id="WP_212229186.1">
    <property type="nucleotide sequence ID" value="NZ_JAGUCN010000016.1"/>
</dbReference>
<keyword evidence="1" id="KW-0472">Membrane</keyword>
<dbReference type="InterPro" id="IPR032508">
    <property type="entry name" value="FecR_C"/>
</dbReference>
<accession>A0ABS5KDC1</accession>
<organism evidence="4 5">
    <name type="scientific">Carboxylicivirga mesophila</name>
    <dbReference type="NCBI Taxonomy" id="1166478"/>
    <lineage>
        <taxon>Bacteria</taxon>
        <taxon>Pseudomonadati</taxon>
        <taxon>Bacteroidota</taxon>
        <taxon>Bacteroidia</taxon>
        <taxon>Marinilabiliales</taxon>
        <taxon>Marinilabiliaceae</taxon>
        <taxon>Carboxylicivirga</taxon>
    </lineage>
</organism>
<feature type="transmembrane region" description="Helical" evidence="1">
    <location>
        <begin position="88"/>
        <end position="109"/>
    </location>
</feature>
<evidence type="ECO:0000313" key="4">
    <source>
        <dbReference type="EMBL" id="MBS2212498.1"/>
    </source>
</evidence>
<dbReference type="EMBL" id="JAGUCN010000016">
    <property type="protein sequence ID" value="MBS2212498.1"/>
    <property type="molecule type" value="Genomic_DNA"/>
</dbReference>
<evidence type="ECO:0000256" key="1">
    <source>
        <dbReference type="SAM" id="Phobius"/>
    </source>
</evidence>